<feature type="signal peptide" evidence="1">
    <location>
        <begin position="1"/>
        <end position="19"/>
    </location>
</feature>
<proteinExistence type="predicted"/>
<dbReference type="Proteomes" id="UP001303115">
    <property type="component" value="Unassembled WGS sequence"/>
</dbReference>
<keyword evidence="1" id="KW-0732">Signal</keyword>
<evidence type="ECO:0000313" key="2">
    <source>
        <dbReference type="EMBL" id="KAK4031440.1"/>
    </source>
</evidence>
<comment type="caution">
    <text evidence="2">The sequence shown here is derived from an EMBL/GenBank/DDBJ whole genome shotgun (WGS) entry which is preliminary data.</text>
</comment>
<evidence type="ECO:0000313" key="3">
    <source>
        <dbReference type="Proteomes" id="UP001303115"/>
    </source>
</evidence>
<organism evidence="2 3">
    <name type="scientific">Parachaetomium inaequale</name>
    <dbReference type="NCBI Taxonomy" id="2588326"/>
    <lineage>
        <taxon>Eukaryota</taxon>
        <taxon>Fungi</taxon>
        <taxon>Dikarya</taxon>
        <taxon>Ascomycota</taxon>
        <taxon>Pezizomycotina</taxon>
        <taxon>Sordariomycetes</taxon>
        <taxon>Sordariomycetidae</taxon>
        <taxon>Sordariales</taxon>
        <taxon>Chaetomiaceae</taxon>
        <taxon>Parachaetomium</taxon>
    </lineage>
</organism>
<accession>A0AAN6SLF9</accession>
<dbReference type="AlphaFoldDB" id="A0AAN6SLF9"/>
<dbReference type="EMBL" id="MU854807">
    <property type="protein sequence ID" value="KAK4031440.1"/>
    <property type="molecule type" value="Genomic_DNA"/>
</dbReference>
<evidence type="ECO:0000256" key="1">
    <source>
        <dbReference type="SAM" id="SignalP"/>
    </source>
</evidence>
<name>A0AAN6SLF9_9PEZI</name>
<feature type="chain" id="PRO_5042900615" evidence="1">
    <location>
        <begin position="20"/>
        <end position="101"/>
    </location>
</feature>
<gene>
    <name evidence="2" type="ORF">C8A01DRAFT_21329</name>
</gene>
<protein>
    <submittedName>
        <fullName evidence="2">Uncharacterized protein</fullName>
    </submittedName>
</protein>
<sequence length="101" mass="11069">MAVAIGHILALIIFGSAFAGSIADWCRNHPGPGCVRKRDILLKMARADVGPCNVPQYNFDMCRDQIKGQVEKGVKIWTSIPSQGSNVLYKRVVGISESWLP</sequence>
<keyword evidence="3" id="KW-1185">Reference proteome</keyword>
<reference evidence="3" key="1">
    <citation type="journal article" date="2023" name="Mol. Phylogenet. Evol.">
        <title>Genome-scale phylogeny and comparative genomics of the fungal order Sordariales.</title>
        <authorList>
            <person name="Hensen N."/>
            <person name="Bonometti L."/>
            <person name="Westerberg I."/>
            <person name="Brannstrom I.O."/>
            <person name="Guillou S."/>
            <person name="Cros-Aarteil S."/>
            <person name="Calhoun S."/>
            <person name="Haridas S."/>
            <person name="Kuo A."/>
            <person name="Mondo S."/>
            <person name="Pangilinan J."/>
            <person name="Riley R."/>
            <person name="LaButti K."/>
            <person name="Andreopoulos B."/>
            <person name="Lipzen A."/>
            <person name="Chen C."/>
            <person name="Yan M."/>
            <person name="Daum C."/>
            <person name="Ng V."/>
            <person name="Clum A."/>
            <person name="Steindorff A."/>
            <person name="Ohm R.A."/>
            <person name="Martin F."/>
            <person name="Silar P."/>
            <person name="Natvig D.O."/>
            <person name="Lalanne C."/>
            <person name="Gautier V."/>
            <person name="Ament-Velasquez S.L."/>
            <person name="Kruys A."/>
            <person name="Hutchinson M.I."/>
            <person name="Powell A.J."/>
            <person name="Barry K."/>
            <person name="Miller A.N."/>
            <person name="Grigoriev I.V."/>
            <person name="Debuchy R."/>
            <person name="Gladieux P."/>
            <person name="Hiltunen Thoren M."/>
            <person name="Johannesson H."/>
        </authorList>
    </citation>
    <scope>NUCLEOTIDE SEQUENCE [LARGE SCALE GENOMIC DNA]</scope>
    <source>
        <strain evidence="3">CBS 284.82</strain>
    </source>
</reference>